<proteinExistence type="predicted"/>
<dbReference type="Proteomes" id="UP000386575">
    <property type="component" value="Unassembled WGS sequence"/>
</dbReference>
<sequence>MDQGLQSVYQGGLDAWGYIFILSQWLQRQINKKPRGNLISNLGFRADATHTSGSNNVADLPRRGVEFPLRHPQVPATNFLADDIYMREHCYRKKKEMGLKRIRKIFPKH</sequence>
<gene>
    <name evidence="1" type="ORF">F4V91_29510</name>
</gene>
<accession>A0A6A1TNW3</accession>
<dbReference type="RefSeq" id="WP_151046851.1">
    <property type="nucleotide sequence ID" value="NZ_VZUL01000003.1"/>
</dbReference>
<dbReference type="AlphaFoldDB" id="A0A6A1TNW3"/>
<reference evidence="1 2" key="1">
    <citation type="submission" date="2019-09" db="EMBL/GenBank/DDBJ databases">
        <title>Genome sequencing of Ng87 strain.</title>
        <authorList>
            <person name="Karasev E.S."/>
            <person name="Andronov E."/>
        </authorList>
    </citation>
    <scope>NUCLEOTIDE SEQUENCE [LARGE SCALE GENOMIC DNA]</scope>
    <source>
        <strain evidence="1 2">Ng87</strain>
    </source>
</reference>
<dbReference type="EMBL" id="VZUL01000003">
    <property type="protein sequence ID" value="KAB1083619.1"/>
    <property type="molecule type" value="Genomic_DNA"/>
</dbReference>
<comment type="caution">
    <text evidence="1">The sequence shown here is derived from an EMBL/GenBank/DDBJ whole genome shotgun (WGS) entry which is preliminary data.</text>
</comment>
<evidence type="ECO:0000313" key="2">
    <source>
        <dbReference type="Proteomes" id="UP000386575"/>
    </source>
</evidence>
<name>A0A6A1TNW3_NEOGA</name>
<protein>
    <submittedName>
        <fullName evidence="1">Uncharacterized protein</fullName>
    </submittedName>
</protein>
<evidence type="ECO:0000313" key="1">
    <source>
        <dbReference type="EMBL" id="KAB1083619.1"/>
    </source>
</evidence>
<organism evidence="1 2">
    <name type="scientific">Neorhizobium galegae</name>
    <name type="common">Rhizobium galegae</name>
    <dbReference type="NCBI Taxonomy" id="399"/>
    <lineage>
        <taxon>Bacteria</taxon>
        <taxon>Pseudomonadati</taxon>
        <taxon>Pseudomonadota</taxon>
        <taxon>Alphaproteobacteria</taxon>
        <taxon>Hyphomicrobiales</taxon>
        <taxon>Rhizobiaceae</taxon>
        <taxon>Rhizobium/Agrobacterium group</taxon>
        <taxon>Neorhizobium</taxon>
    </lineage>
</organism>